<feature type="signal peptide" evidence="1">
    <location>
        <begin position="1"/>
        <end position="34"/>
    </location>
</feature>
<protein>
    <recommendedName>
        <fullName evidence="4">Hemolysin BL lytic component L1</fullName>
    </recommendedName>
</protein>
<evidence type="ECO:0000313" key="3">
    <source>
        <dbReference type="Proteomes" id="UP000014018"/>
    </source>
</evidence>
<proteinExistence type="predicted"/>
<sequence>MNIFTKRKPIKVMMSSALMAGIVTTAVIPTHAFAEQVNSNDSVQQINVSNESGLQGLANAVQQSKNSIAFMDTYAMTLNKQPVLDFTAETSEDKGINDRLKQDQNTAKTNARKWLDEIKPKLTKVSEDIVNHGATFSEYNNEAFKEAITNKDKDTIKEGVKLLQDDVQQKKKNIEDTIQTLKDFQGHLDEKGEPTGGLIKDAQNIGKDQQDLTKLLQVSGGSITVLNQQINAYYAKLDSFGKMACGGLVGTLAGVTLTGAGIALAENSGPVGALLIVPGIAGIAGGVSSLTAGLVEQEMARKDLKAAQDHLSILNQKIVGLTSVKGNVDVMSQQIDYAIQAFQSILNQWNDLESKYGTLSDDVNKLDPDHLFTLGKRLKTANDAWGNIQTLAKNMFQDFKYEEKTM</sequence>
<evidence type="ECO:0000313" key="2">
    <source>
        <dbReference type="EMBL" id="EOO26389.1"/>
    </source>
</evidence>
<dbReference type="AlphaFoldDB" id="A0A9W5UZR5"/>
<evidence type="ECO:0000256" key="1">
    <source>
        <dbReference type="SAM" id="SignalP"/>
    </source>
</evidence>
<dbReference type="PANTHER" id="PTHR38443:SF2">
    <property type="entry name" value="NON-HEMOLYTIC ENTEROTOXIN LYTIC COMPONENT L1"/>
    <property type="match status" value="1"/>
</dbReference>
<dbReference type="CDD" id="cd22653">
    <property type="entry name" value="ClyA_HblB-like"/>
    <property type="match status" value="1"/>
</dbReference>
<dbReference type="InterPro" id="IPR008414">
    <property type="entry name" value="HBL"/>
</dbReference>
<dbReference type="GO" id="GO:0016020">
    <property type="term" value="C:membrane"/>
    <property type="evidence" value="ECO:0007669"/>
    <property type="project" value="InterPro"/>
</dbReference>
<dbReference type="Pfam" id="PF05791">
    <property type="entry name" value="Bacillus_HBL"/>
    <property type="match status" value="1"/>
</dbReference>
<dbReference type="RefSeq" id="WP_016111946.1">
    <property type="nucleotide sequence ID" value="NZ_KB976193.1"/>
</dbReference>
<evidence type="ECO:0008006" key="4">
    <source>
        <dbReference type="Google" id="ProtNLM"/>
    </source>
</evidence>
<dbReference type="EMBL" id="AHFB01000123">
    <property type="protein sequence ID" value="EOO26389.1"/>
    <property type="molecule type" value="Genomic_DNA"/>
</dbReference>
<feature type="chain" id="PRO_5040717508" description="Hemolysin BL lytic component L1" evidence="1">
    <location>
        <begin position="35"/>
        <end position="406"/>
    </location>
</feature>
<keyword evidence="1" id="KW-0732">Signal</keyword>
<comment type="caution">
    <text evidence="2">The sequence shown here is derived from an EMBL/GenBank/DDBJ whole genome shotgun (WGS) entry which is preliminary data.</text>
</comment>
<dbReference type="InterPro" id="IPR052785">
    <property type="entry name" value="Enterotoxin_cmpnt"/>
</dbReference>
<organism evidence="2 3">
    <name type="scientific">Bacillus cereus VD133</name>
    <dbReference type="NCBI Taxonomy" id="1053233"/>
    <lineage>
        <taxon>Bacteria</taxon>
        <taxon>Bacillati</taxon>
        <taxon>Bacillota</taxon>
        <taxon>Bacilli</taxon>
        <taxon>Bacillales</taxon>
        <taxon>Bacillaceae</taxon>
        <taxon>Bacillus</taxon>
        <taxon>Bacillus cereus group</taxon>
    </lineage>
</organism>
<reference evidence="2 3" key="1">
    <citation type="submission" date="2012-12" db="EMBL/GenBank/DDBJ databases">
        <title>The Genome Sequence of Bacillus cereus VD133.</title>
        <authorList>
            <consortium name="The Broad Institute Genome Sequencing Platform"/>
            <consortium name="The Broad Institute Genome Sequencing Center for Infectious Disease"/>
            <person name="Feldgarden M."/>
            <person name="Van der Auwera G.A."/>
            <person name="Mahillon J."/>
            <person name="Duprez V."/>
            <person name="Timmery S."/>
            <person name="Mattelet C."/>
            <person name="Dierick K."/>
            <person name="Sun M."/>
            <person name="Yu Z."/>
            <person name="Zhu L."/>
            <person name="Hu X."/>
            <person name="Shank E.B."/>
            <person name="Swiecicka I."/>
            <person name="Hansen B.M."/>
            <person name="Andrup L."/>
            <person name="Walker B."/>
            <person name="Young S.K."/>
            <person name="Zeng Q."/>
            <person name="Gargeya S."/>
            <person name="Fitzgerald M."/>
            <person name="Haas B."/>
            <person name="Abouelleil A."/>
            <person name="Alvarado L."/>
            <person name="Arachchi H.M."/>
            <person name="Berlin A.M."/>
            <person name="Chapman S.B."/>
            <person name="Dewar J."/>
            <person name="Goldberg J."/>
            <person name="Griggs A."/>
            <person name="Gujja S."/>
            <person name="Hansen M."/>
            <person name="Howarth C."/>
            <person name="Imamovic A."/>
            <person name="Larimer J."/>
            <person name="McCowan C."/>
            <person name="Murphy C."/>
            <person name="Neiman D."/>
            <person name="Pearson M."/>
            <person name="Priest M."/>
            <person name="Roberts A."/>
            <person name="Saif S."/>
            <person name="Shea T."/>
            <person name="Sisk P."/>
            <person name="Sykes S."/>
            <person name="Wortman J."/>
            <person name="Nusbaum C."/>
            <person name="Birren B."/>
        </authorList>
    </citation>
    <scope>NUCLEOTIDE SEQUENCE [LARGE SCALE GENOMIC DNA]</scope>
    <source>
        <strain evidence="2 3">VD133</strain>
    </source>
</reference>
<dbReference type="SUPFAM" id="SSF58100">
    <property type="entry name" value="Bacterial hemolysins"/>
    <property type="match status" value="1"/>
</dbReference>
<dbReference type="Proteomes" id="UP000014018">
    <property type="component" value="Unassembled WGS sequence"/>
</dbReference>
<dbReference type="Gene3D" id="1.20.1170.10">
    <property type="match status" value="1"/>
</dbReference>
<dbReference type="PANTHER" id="PTHR38443">
    <property type="match status" value="1"/>
</dbReference>
<name>A0A9W5UZR5_BACCE</name>
<gene>
    <name evidence="2" type="ORF">IIU_06001</name>
</gene>
<accession>A0A9W5UZR5</accession>